<dbReference type="CDD" id="cd00090">
    <property type="entry name" value="HTH_ARSR"/>
    <property type="match status" value="1"/>
</dbReference>
<dbReference type="Proteomes" id="UP000186228">
    <property type="component" value="Unassembled WGS sequence"/>
</dbReference>
<dbReference type="EMBL" id="FMAC01000008">
    <property type="protein sequence ID" value="SCB31270.1"/>
    <property type="molecule type" value="Genomic_DNA"/>
</dbReference>
<keyword evidence="2" id="KW-1185">Reference proteome</keyword>
<dbReference type="InterPro" id="IPR036388">
    <property type="entry name" value="WH-like_DNA-bd_sf"/>
</dbReference>
<dbReference type="PANTHER" id="PTHR33221:SF13">
    <property type="entry name" value="TRANSCRIPTIONAL REGULATOR-RELATED"/>
    <property type="match status" value="1"/>
</dbReference>
<dbReference type="Pfam" id="PF02082">
    <property type="entry name" value="Rrf2"/>
    <property type="match status" value="1"/>
</dbReference>
<proteinExistence type="predicted"/>
<reference evidence="2" key="1">
    <citation type="submission" date="2016-08" db="EMBL/GenBank/DDBJ databases">
        <authorList>
            <person name="Varghese N."/>
            <person name="Submissions Spin"/>
        </authorList>
    </citation>
    <scope>NUCLEOTIDE SEQUENCE [LARGE SCALE GENOMIC DNA]</scope>
    <source>
        <strain evidence="2">CCBAU 57015</strain>
    </source>
</reference>
<dbReference type="SUPFAM" id="SSF46785">
    <property type="entry name" value="Winged helix' DNA-binding domain"/>
    <property type="match status" value="1"/>
</dbReference>
<dbReference type="PROSITE" id="PS51197">
    <property type="entry name" value="HTH_RRF2_2"/>
    <property type="match status" value="1"/>
</dbReference>
<dbReference type="InterPro" id="IPR030489">
    <property type="entry name" value="TR_Rrf2-type_CS"/>
</dbReference>
<dbReference type="PROSITE" id="PS01332">
    <property type="entry name" value="HTH_RRF2_1"/>
    <property type="match status" value="1"/>
</dbReference>
<dbReference type="PANTHER" id="PTHR33221">
    <property type="entry name" value="WINGED HELIX-TURN-HELIX TRANSCRIPTIONAL REGULATOR, RRF2 FAMILY"/>
    <property type="match status" value="1"/>
</dbReference>
<dbReference type="RefSeq" id="WP_075855269.1">
    <property type="nucleotide sequence ID" value="NZ_FMAC01000008.1"/>
</dbReference>
<dbReference type="NCBIfam" id="TIGR00738">
    <property type="entry name" value="rrf2_super"/>
    <property type="match status" value="1"/>
</dbReference>
<dbReference type="STRING" id="52131.GA0061100_10889"/>
<evidence type="ECO:0000313" key="1">
    <source>
        <dbReference type="EMBL" id="SCB31270.1"/>
    </source>
</evidence>
<name>A0A1C3VU17_9HYPH</name>
<evidence type="ECO:0000313" key="2">
    <source>
        <dbReference type="Proteomes" id="UP000186228"/>
    </source>
</evidence>
<dbReference type="InterPro" id="IPR011991">
    <property type="entry name" value="ArsR-like_HTH"/>
</dbReference>
<dbReference type="OrthoDB" id="9808360at2"/>
<dbReference type="GO" id="GO:0003700">
    <property type="term" value="F:DNA-binding transcription factor activity"/>
    <property type="evidence" value="ECO:0007669"/>
    <property type="project" value="TreeGrafter"/>
</dbReference>
<dbReference type="GO" id="GO:0005829">
    <property type="term" value="C:cytosol"/>
    <property type="evidence" value="ECO:0007669"/>
    <property type="project" value="TreeGrafter"/>
</dbReference>
<accession>A0A1C3VU17</accession>
<dbReference type="AlphaFoldDB" id="A0A1C3VU17"/>
<sequence>MKLGDGVEQSIHCVAMLAGLSDGGVLSAASLAEYHGVSVSYLLKHLQALSGAGILRTVPGPKGGYRLARKPEAITLLDIVLAAEGPSPAFRCAEIRQRGPNPLPGRYFAKPCGINIAMLAAERAYRAELAKTSIADILTDLTETDEDGGIAARGCAFLALHERKTKIESQRP</sequence>
<organism evidence="1 2">
    <name type="scientific">Rhizobium hainanense</name>
    <dbReference type="NCBI Taxonomy" id="52131"/>
    <lineage>
        <taxon>Bacteria</taxon>
        <taxon>Pseudomonadati</taxon>
        <taxon>Pseudomonadota</taxon>
        <taxon>Alphaproteobacteria</taxon>
        <taxon>Hyphomicrobiales</taxon>
        <taxon>Rhizobiaceae</taxon>
        <taxon>Rhizobium/Agrobacterium group</taxon>
        <taxon>Rhizobium</taxon>
    </lineage>
</organism>
<gene>
    <name evidence="1" type="ORF">GA0061100_10889</name>
</gene>
<dbReference type="Gene3D" id="1.10.10.10">
    <property type="entry name" value="Winged helix-like DNA-binding domain superfamily/Winged helix DNA-binding domain"/>
    <property type="match status" value="1"/>
</dbReference>
<dbReference type="InterPro" id="IPR000944">
    <property type="entry name" value="Tscrpt_reg_Rrf2"/>
</dbReference>
<dbReference type="InterPro" id="IPR036390">
    <property type="entry name" value="WH_DNA-bd_sf"/>
</dbReference>
<protein>
    <submittedName>
        <fullName evidence="1">Transcriptional regulator, BadM/Rrf2 family</fullName>
    </submittedName>
</protein>